<dbReference type="PANTHER" id="PTHR11630:SF42">
    <property type="entry name" value="DNA REPLICATION LICENSING FACTOR MCM5"/>
    <property type="match status" value="1"/>
</dbReference>
<comment type="similarity">
    <text evidence="1 4">Belongs to the MCM family.</text>
</comment>
<dbReference type="Pfam" id="PF21933">
    <property type="entry name" value="MCM5_C"/>
    <property type="match status" value="1"/>
</dbReference>
<proteinExistence type="inferred from homology"/>
<dbReference type="STRING" id="48709.A0A1D2MFL1"/>
<dbReference type="GO" id="GO:0005524">
    <property type="term" value="F:ATP binding"/>
    <property type="evidence" value="ECO:0007669"/>
    <property type="project" value="UniProtKB-UniRule"/>
</dbReference>
<dbReference type="InterPro" id="IPR008048">
    <property type="entry name" value="MCM5"/>
</dbReference>
<dbReference type="Pfam" id="PF17855">
    <property type="entry name" value="MCM_lid"/>
    <property type="match status" value="1"/>
</dbReference>
<evidence type="ECO:0000256" key="3">
    <source>
        <dbReference type="ARBA" id="ARBA00048432"/>
    </source>
</evidence>
<dbReference type="InterPro" id="IPR041562">
    <property type="entry name" value="MCM_lid"/>
</dbReference>
<dbReference type="GO" id="GO:0042555">
    <property type="term" value="C:MCM complex"/>
    <property type="evidence" value="ECO:0007669"/>
    <property type="project" value="UniProtKB-UniRule"/>
</dbReference>
<dbReference type="GO" id="GO:0003697">
    <property type="term" value="F:single-stranded DNA binding"/>
    <property type="evidence" value="ECO:0007669"/>
    <property type="project" value="TreeGrafter"/>
</dbReference>
<dbReference type="EMBL" id="LJIJ01001430">
    <property type="protein sequence ID" value="ODM91753.1"/>
    <property type="molecule type" value="Genomic_DNA"/>
</dbReference>
<name>A0A1D2MFL1_ORCCI</name>
<feature type="domain" description="MCM AAA-lid" evidence="5">
    <location>
        <begin position="30"/>
        <end position="119"/>
    </location>
</feature>
<keyword evidence="4" id="KW-0067">ATP-binding</keyword>
<keyword evidence="4" id="KW-0235">DNA replication</keyword>
<dbReference type="EC" id="3.6.4.12" evidence="4"/>
<dbReference type="GO" id="GO:0000727">
    <property type="term" value="P:double-strand break repair via break-induced replication"/>
    <property type="evidence" value="ECO:0007669"/>
    <property type="project" value="TreeGrafter"/>
</dbReference>
<evidence type="ECO:0000256" key="4">
    <source>
        <dbReference type="RuleBase" id="RU368063"/>
    </source>
</evidence>
<dbReference type="PANTHER" id="PTHR11630">
    <property type="entry name" value="DNA REPLICATION LICENSING FACTOR MCM FAMILY MEMBER"/>
    <property type="match status" value="1"/>
</dbReference>
<keyword evidence="4" id="KW-0547">Nucleotide-binding</keyword>
<gene>
    <name evidence="7" type="ORF">Ocin01_14929</name>
</gene>
<dbReference type="GO" id="GO:0003688">
    <property type="term" value="F:DNA replication origin binding"/>
    <property type="evidence" value="ECO:0007669"/>
    <property type="project" value="UniProtKB-UniRule"/>
</dbReference>
<keyword evidence="4" id="KW-0539">Nucleus</keyword>
<dbReference type="GO" id="GO:0006270">
    <property type="term" value="P:DNA replication initiation"/>
    <property type="evidence" value="ECO:0007669"/>
    <property type="project" value="UniProtKB-UniRule"/>
</dbReference>
<keyword evidence="4" id="KW-0378">Hydrolase</keyword>
<feature type="domain" description="MCM5 C-terminal" evidence="6">
    <location>
        <begin position="146"/>
        <end position="204"/>
    </location>
</feature>
<dbReference type="Proteomes" id="UP000094527">
    <property type="component" value="Unassembled WGS sequence"/>
</dbReference>
<keyword evidence="8" id="KW-1185">Reference proteome</keyword>
<evidence type="ECO:0000259" key="5">
    <source>
        <dbReference type="Pfam" id="PF17855"/>
    </source>
</evidence>
<dbReference type="PRINTS" id="PR01661">
    <property type="entry name" value="MCMPROTEIN5"/>
</dbReference>
<dbReference type="GO" id="GO:0016787">
    <property type="term" value="F:hydrolase activity"/>
    <property type="evidence" value="ECO:0007669"/>
    <property type="project" value="UniProtKB-KW"/>
</dbReference>
<comment type="catalytic activity">
    <reaction evidence="3">
        <text>ATP + H2O = ADP + phosphate + H(+)</text>
        <dbReference type="Rhea" id="RHEA:13065"/>
        <dbReference type="ChEBI" id="CHEBI:15377"/>
        <dbReference type="ChEBI" id="CHEBI:15378"/>
        <dbReference type="ChEBI" id="CHEBI:30616"/>
        <dbReference type="ChEBI" id="CHEBI:43474"/>
        <dbReference type="ChEBI" id="CHEBI:456216"/>
        <dbReference type="EC" id="3.6.4.12"/>
    </reaction>
    <physiologicalReaction direction="left-to-right" evidence="3">
        <dbReference type="Rhea" id="RHEA:13066"/>
    </physiologicalReaction>
</comment>
<evidence type="ECO:0000313" key="8">
    <source>
        <dbReference type="Proteomes" id="UP000094527"/>
    </source>
</evidence>
<evidence type="ECO:0000256" key="2">
    <source>
        <dbReference type="ARBA" id="ARBA00023306"/>
    </source>
</evidence>
<reference evidence="7 8" key="1">
    <citation type="journal article" date="2016" name="Genome Biol. Evol.">
        <title>Gene Family Evolution Reflects Adaptation to Soil Environmental Stressors in the Genome of the Collembolan Orchesella cincta.</title>
        <authorList>
            <person name="Faddeeva-Vakhrusheva A."/>
            <person name="Derks M.F."/>
            <person name="Anvar S.Y."/>
            <person name="Agamennone V."/>
            <person name="Suring W."/>
            <person name="Smit S."/>
            <person name="van Straalen N.M."/>
            <person name="Roelofs D."/>
        </authorList>
    </citation>
    <scope>NUCLEOTIDE SEQUENCE [LARGE SCALE GENOMIC DNA]</scope>
    <source>
        <tissue evidence="7">Mixed pool</tissue>
    </source>
</reference>
<dbReference type="GO" id="GO:0043138">
    <property type="term" value="F:3'-5' DNA helicase activity"/>
    <property type="evidence" value="ECO:0007669"/>
    <property type="project" value="TreeGrafter"/>
</dbReference>
<comment type="subcellular location">
    <subcellularLocation>
        <location evidence="4">Nucleus</location>
    </subcellularLocation>
</comment>
<evidence type="ECO:0000256" key="1">
    <source>
        <dbReference type="ARBA" id="ARBA00008010"/>
    </source>
</evidence>
<dbReference type="OrthoDB" id="10036721at2759"/>
<dbReference type="Gene3D" id="3.40.50.300">
    <property type="entry name" value="P-loop containing nucleotide triphosphate hydrolases"/>
    <property type="match status" value="1"/>
</dbReference>
<accession>A0A1D2MFL1</accession>
<keyword evidence="4" id="KW-0238">DNA-binding</keyword>
<dbReference type="AlphaFoldDB" id="A0A1D2MFL1"/>
<dbReference type="InterPro" id="IPR031327">
    <property type="entry name" value="MCM"/>
</dbReference>
<comment type="subunit">
    <text evidence="4">Component of the MCM2-7 complex.</text>
</comment>
<evidence type="ECO:0000313" key="7">
    <source>
        <dbReference type="EMBL" id="ODM91753.1"/>
    </source>
</evidence>
<evidence type="ECO:0000259" key="6">
    <source>
        <dbReference type="Pfam" id="PF21933"/>
    </source>
</evidence>
<sequence length="206" mass="23790">MMAKHVMRVHMNAQRVNDQPEQEGELSLLFLKKYIAYCKAACGPRLTQDACDKLKNKYVLMRSGNKEAEESAAHRNPIPITVRQLEAVIRMAESLAKMQLKPFATDVHIDEALRLFQVSTLDAASSGNLAGVEGYTTQEDHELLNRIESQMKRRMAIGTQVSMHTVVQDFQRQKYDEKAIQKVIYTMIRRGELQHRLQRKMLYRIK</sequence>
<dbReference type="OMA" id="SERTVHK"/>
<dbReference type="InterPro" id="IPR027417">
    <property type="entry name" value="P-loop_NTPase"/>
</dbReference>
<dbReference type="InterPro" id="IPR054125">
    <property type="entry name" value="MCM5_C"/>
</dbReference>
<comment type="caution">
    <text evidence="7">The sequence shown here is derived from an EMBL/GenBank/DDBJ whole genome shotgun (WGS) entry which is preliminary data.</text>
</comment>
<keyword evidence="2 4" id="KW-0131">Cell cycle</keyword>
<protein>
    <recommendedName>
        <fullName evidence="4">DNA replication licensing factor MCM5</fullName>
        <ecNumber evidence="4">3.6.4.12</ecNumber>
    </recommendedName>
</protein>
<comment type="function">
    <text evidence="4">Acts as component of the MCM2-7 complex (MCM complex) which is the replicative helicase essential for 'once per cell cycle' DNA replication initiation and elongation in eukaryotic cells. The active ATPase sites in the MCM2-7 ring are formed through the interaction surfaces of two neighboring subunits such that a critical structure of a conserved arginine finger motif is provided in trans relative to the ATP-binding site of the Walker A box of the adjacent subunit. The six ATPase active sites, however, are likely to contribute differentially to the complex helicase activity.</text>
</comment>
<organism evidence="7 8">
    <name type="scientific">Orchesella cincta</name>
    <name type="common">Springtail</name>
    <name type="synonym">Podura cincta</name>
    <dbReference type="NCBI Taxonomy" id="48709"/>
    <lineage>
        <taxon>Eukaryota</taxon>
        <taxon>Metazoa</taxon>
        <taxon>Ecdysozoa</taxon>
        <taxon>Arthropoda</taxon>
        <taxon>Hexapoda</taxon>
        <taxon>Collembola</taxon>
        <taxon>Entomobryomorpha</taxon>
        <taxon>Entomobryoidea</taxon>
        <taxon>Orchesellidae</taxon>
        <taxon>Orchesellinae</taxon>
        <taxon>Orchesella</taxon>
    </lineage>
</organism>
<dbReference type="GO" id="GO:0017116">
    <property type="term" value="F:single-stranded DNA helicase activity"/>
    <property type="evidence" value="ECO:0007669"/>
    <property type="project" value="TreeGrafter"/>
</dbReference>
<keyword evidence="4" id="KW-0347">Helicase</keyword>
<dbReference type="GO" id="GO:0005634">
    <property type="term" value="C:nucleus"/>
    <property type="evidence" value="ECO:0007669"/>
    <property type="project" value="UniProtKB-SubCell"/>
</dbReference>